<proteinExistence type="inferred from homology"/>
<dbReference type="Gene3D" id="3.40.50.620">
    <property type="entry name" value="HUPs"/>
    <property type="match status" value="1"/>
</dbReference>
<accession>A0ABT1TCT1</accession>
<dbReference type="Gene3D" id="3.60.20.10">
    <property type="entry name" value="Glutamine Phosphoribosylpyrophosphate, subunit 1, domain 1"/>
    <property type="match status" value="1"/>
</dbReference>
<dbReference type="InterPro" id="IPR001962">
    <property type="entry name" value="Asn_synthase"/>
</dbReference>
<gene>
    <name evidence="9" type="primary">asnB</name>
    <name evidence="9" type="ORF">NP590_03200</name>
</gene>
<dbReference type="InterPro" id="IPR006426">
    <property type="entry name" value="Asn_synth_AEB"/>
</dbReference>
<dbReference type="EC" id="6.3.5.4" evidence="3"/>
<evidence type="ECO:0000256" key="4">
    <source>
        <dbReference type="ARBA" id="ARBA00022741"/>
    </source>
</evidence>
<dbReference type="InterPro" id="IPR033738">
    <property type="entry name" value="AsnB_N"/>
</dbReference>
<evidence type="ECO:0000256" key="2">
    <source>
        <dbReference type="ARBA" id="ARBA00005752"/>
    </source>
</evidence>
<dbReference type="InterPro" id="IPR014729">
    <property type="entry name" value="Rossmann-like_a/b/a_fold"/>
</dbReference>
<comment type="catalytic activity">
    <reaction evidence="7">
        <text>L-aspartate + L-glutamine + ATP + H2O = L-asparagine + L-glutamate + AMP + diphosphate + H(+)</text>
        <dbReference type="Rhea" id="RHEA:12228"/>
        <dbReference type="ChEBI" id="CHEBI:15377"/>
        <dbReference type="ChEBI" id="CHEBI:15378"/>
        <dbReference type="ChEBI" id="CHEBI:29985"/>
        <dbReference type="ChEBI" id="CHEBI:29991"/>
        <dbReference type="ChEBI" id="CHEBI:30616"/>
        <dbReference type="ChEBI" id="CHEBI:33019"/>
        <dbReference type="ChEBI" id="CHEBI:58048"/>
        <dbReference type="ChEBI" id="CHEBI:58359"/>
        <dbReference type="ChEBI" id="CHEBI:456215"/>
        <dbReference type="EC" id="6.3.5.4"/>
    </reaction>
</comment>
<keyword evidence="4" id="KW-0547">Nucleotide-binding</keyword>
<evidence type="ECO:0000256" key="5">
    <source>
        <dbReference type="ARBA" id="ARBA00022840"/>
    </source>
</evidence>
<dbReference type="Proteomes" id="UP001524499">
    <property type="component" value="Unassembled WGS sequence"/>
</dbReference>
<dbReference type="EMBL" id="JANIBJ010000004">
    <property type="protein sequence ID" value="MCQ8103104.1"/>
    <property type="molecule type" value="Genomic_DNA"/>
</dbReference>
<dbReference type="InterPro" id="IPR051786">
    <property type="entry name" value="ASN_synthetase/amidase"/>
</dbReference>
<dbReference type="SUPFAM" id="SSF56235">
    <property type="entry name" value="N-terminal nucleophile aminohydrolases (Ntn hydrolases)"/>
    <property type="match status" value="1"/>
</dbReference>
<evidence type="ECO:0000256" key="3">
    <source>
        <dbReference type="ARBA" id="ARBA00012737"/>
    </source>
</evidence>
<dbReference type="PROSITE" id="PS51278">
    <property type="entry name" value="GATASE_TYPE_2"/>
    <property type="match status" value="1"/>
</dbReference>
<feature type="domain" description="Glutamine amidotransferase type-2" evidence="8">
    <location>
        <begin position="2"/>
        <end position="212"/>
    </location>
</feature>
<dbReference type="SUPFAM" id="SSF52402">
    <property type="entry name" value="Adenine nucleotide alpha hydrolases-like"/>
    <property type="match status" value="1"/>
</dbReference>
<dbReference type="CDD" id="cd00712">
    <property type="entry name" value="AsnB"/>
    <property type="match status" value="1"/>
</dbReference>
<dbReference type="PIRSF" id="PIRSF001589">
    <property type="entry name" value="Asn_synthetase_glu-h"/>
    <property type="match status" value="1"/>
</dbReference>
<dbReference type="PANTHER" id="PTHR43284:SF1">
    <property type="entry name" value="ASPARAGINE SYNTHETASE"/>
    <property type="match status" value="1"/>
</dbReference>
<name>A0ABT1TCT1_9GAMM</name>
<comment type="similarity">
    <text evidence="2">Belongs to the asparagine synthetase family.</text>
</comment>
<evidence type="ECO:0000259" key="8">
    <source>
        <dbReference type="PROSITE" id="PS51278"/>
    </source>
</evidence>
<dbReference type="InterPro" id="IPR029055">
    <property type="entry name" value="Ntn_hydrolases_N"/>
</dbReference>
<evidence type="ECO:0000256" key="1">
    <source>
        <dbReference type="ARBA" id="ARBA00005187"/>
    </source>
</evidence>
<organism evidence="9 10">
    <name type="scientific">Methylomonas subterranea</name>
    <dbReference type="NCBI Taxonomy" id="2952225"/>
    <lineage>
        <taxon>Bacteria</taxon>
        <taxon>Pseudomonadati</taxon>
        <taxon>Pseudomonadota</taxon>
        <taxon>Gammaproteobacteria</taxon>
        <taxon>Methylococcales</taxon>
        <taxon>Methylococcaceae</taxon>
        <taxon>Methylomonas</taxon>
    </lineage>
</organism>
<evidence type="ECO:0000256" key="7">
    <source>
        <dbReference type="ARBA" id="ARBA00048741"/>
    </source>
</evidence>
<evidence type="ECO:0000313" key="10">
    <source>
        <dbReference type="Proteomes" id="UP001524499"/>
    </source>
</evidence>
<dbReference type="CDD" id="cd01991">
    <property type="entry name" value="Asn_synthase_B_C"/>
    <property type="match status" value="1"/>
</dbReference>
<keyword evidence="6" id="KW-0315">Glutamine amidotransferase</keyword>
<dbReference type="InterPro" id="IPR017932">
    <property type="entry name" value="GATase_2_dom"/>
</dbReference>
<comment type="pathway">
    <text evidence="1">Amino-acid biosynthesis; L-asparagine biosynthesis; L-asparagine from L-aspartate (L-Gln route): step 1/1.</text>
</comment>
<evidence type="ECO:0000256" key="6">
    <source>
        <dbReference type="ARBA" id="ARBA00022962"/>
    </source>
</evidence>
<dbReference type="GO" id="GO:0004066">
    <property type="term" value="F:asparagine synthase (glutamine-hydrolyzing) activity"/>
    <property type="evidence" value="ECO:0007669"/>
    <property type="project" value="UniProtKB-EC"/>
</dbReference>
<keyword evidence="10" id="KW-1185">Reference proteome</keyword>
<dbReference type="Pfam" id="PF13537">
    <property type="entry name" value="GATase_7"/>
    <property type="match status" value="1"/>
</dbReference>
<sequence>MCGIAGELNWGGSVDPVAMEKVISAMVHRGPDAGSIKQCGKVVLGHRRLSVIDTRAVSNQPMFDRDGLACIVFNGEIYNHGQLRQELVARGAEFLTNSDTEVILQAYLHWDVECLAKFVGMFAFAIWDVRKQRLFIARDRMGEKPLYFFENEYGVVFASELKALMQHPYCPQAVDPRAISQFLSLNYVLTDCCIIQGVKKLAPAHYILADHSKPIVIKEYWALNEFFNHKQEWSSYKLAQDRLNELISQSVSGQIVADVPLGAFLSGGVDSSTIVYGMAKLAGSNRTKTYSIGFNEHSYNELPEAQSMADYLGVGLDSKVIAPHICDNLPAITSAYDEPFADSSMIPTYFLCQFARQNVTVSLSGDGGDELFLGYETYMADKLHNVFSGVPNFIIQAMRGIVNAHLPVTFHKVSFDYKLRQFLAGLALPFERAHYHWRTIFSDAEKRAFLNDPSIMEYDPAESFLQKFSEVSNCHFLDQASYVDMKTWLVDDILIKLDQAAMAHSLETRVPFLDHRIVEFAAGLPVSWKLNRGNKKAILKSSQEGNLPHDLLYRKKKGFNAPVSHWLSKDLAALGKSATLDTPLTEWLNGAVIESLWRDHENKVSDNGLKLYGLVCLGLWLQKHYEHINRKST</sequence>
<dbReference type="PANTHER" id="PTHR43284">
    <property type="entry name" value="ASPARAGINE SYNTHETASE (GLUTAMINE-HYDROLYZING)"/>
    <property type="match status" value="1"/>
</dbReference>
<dbReference type="NCBIfam" id="TIGR01536">
    <property type="entry name" value="asn_synth_AEB"/>
    <property type="match status" value="1"/>
</dbReference>
<dbReference type="RefSeq" id="WP_256600773.1">
    <property type="nucleotide sequence ID" value="NZ_JANIBJ010000004.1"/>
</dbReference>
<keyword evidence="9" id="KW-0436">Ligase</keyword>
<reference evidence="9 10" key="1">
    <citation type="submission" date="2022-07" db="EMBL/GenBank/DDBJ databases">
        <title>Methylomonas rivi sp. nov., Methylomonas rosea sp. nov., Methylomonas aureus sp. nov. and Methylomonas subterranea sp. nov., four novel methanotrophs isolated from a freshwater creek and the deep terrestrial subsurface.</title>
        <authorList>
            <person name="Abin C."/>
            <person name="Sankaranarayanan K."/>
            <person name="Garner C."/>
            <person name="Sindelar R."/>
            <person name="Kotary K."/>
            <person name="Garner R."/>
            <person name="Barclay S."/>
            <person name="Lawson P."/>
            <person name="Krumholz L."/>
        </authorList>
    </citation>
    <scope>NUCLEOTIDE SEQUENCE [LARGE SCALE GENOMIC DNA]</scope>
    <source>
        <strain evidence="9 10">SURF-2</strain>
    </source>
</reference>
<keyword evidence="5" id="KW-0067">ATP-binding</keyword>
<protein>
    <recommendedName>
        <fullName evidence="3">asparagine synthase (glutamine-hydrolyzing)</fullName>
        <ecNumber evidence="3">6.3.5.4</ecNumber>
    </recommendedName>
</protein>
<evidence type="ECO:0000313" key="9">
    <source>
        <dbReference type="EMBL" id="MCQ8103104.1"/>
    </source>
</evidence>
<comment type="caution">
    <text evidence="9">The sequence shown here is derived from an EMBL/GenBank/DDBJ whole genome shotgun (WGS) entry which is preliminary data.</text>
</comment>
<dbReference type="Pfam" id="PF00733">
    <property type="entry name" value="Asn_synthase"/>
    <property type="match status" value="1"/>
</dbReference>